<gene>
    <name evidence="6" type="ORF">H5P30_13585</name>
</gene>
<dbReference type="AlphaFoldDB" id="A0A7X1E557"/>
<evidence type="ECO:0000256" key="5">
    <source>
        <dbReference type="SAM" id="Phobius"/>
    </source>
</evidence>
<dbReference type="EMBL" id="JACHVA010000102">
    <property type="protein sequence ID" value="MBC2602811.1"/>
    <property type="molecule type" value="Genomic_DNA"/>
</dbReference>
<dbReference type="Pfam" id="PF09685">
    <property type="entry name" value="MamF_MmsF"/>
    <property type="match status" value="1"/>
</dbReference>
<keyword evidence="7" id="KW-1185">Reference proteome</keyword>
<name>A0A7X1E557_9BACT</name>
<reference evidence="6 7" key="1">
    <citation type="submission" date="2020-07" db="EMBL/GenBank/DDBJ databases">
        <authorList>
            <person name="Feng X."/>
        </authorList>
    </citation>
    <scope>NUCLEOTIDE SEQUENCE [LARGE SCALE GENOMIC DNA]</scope>
    <source>
        <strain evidence="6 7">JCM14086</strain>
    </source>
</reference>
<keyword evidence="2 5" id="KW-0812">Transmembrane</keyword>
<keyword evidence="3 5" id="KW-1133">Transmembrane helix</keyword>
<evidence type="ECO:0008006" key="8">
    <source>
        <dbReference type="Google" id="ProtNLM"/>
    </source>
</evidence>
<evidence type="ECO:0000313" key="6">
    <source>
        <dbReference type="EMBL" id="MBC2602811.1"/>
    </source>
</evidence>
<evidence type="ECO:0000256" key="1">
    <source>
        <dbReference type="ARBA" id="ARBA00004141"/>
    </source>
</evidence>
<keyword evidence="4 5" id="KW-0472">Membrane</keyword>
<evidence type="ECO:0000313" key="7">
    <source>
        <dbReference type="Proteomes" id="UP000525652"/>
    </source>
</evidence>
<accession>A0A7X1E557</accession>
<protein>
    <recommendedName>
        <fullName evidence="8">DUF4870 domain-containing protein</fullName>
    </recommendedName>
</protein>
<proteinExistence type="predicted"/>
<comment type="subcellular location">
    <subcellularLocation>
        <location evidence="1">Membrane</location>
        <topology evidence="1">Multi-pass membrane protein</topology>
    </subcellularLocation>
</comment>
<organism evidence="6 7">
    <name type="scientific">Puniceicoccus vermicola</name>
    <dbReference type="NCBI Taxonomy" id="388746"/>
    <lineage>
        <taxon>Bacteria</taxon>
        <taxon>Pseudomonadati</taxon>
        <taxon>Verrucomicrobiota</taxon>
        <taxon>Opitutia</taxon>
        <taxon>Puniceicoccales</taxon>
        <taxon>Puniceicoccaceae</taxon>
        <taxon>Puniceicoccus</taxon>
    </lineage>
</organism>
<feature type="transmembrane region" description="Helical" evidence="5">
    <location>
        <begin position="6"/>
        <end position="22"/>
    </location>
</feature>
<sequence length="98" mass="10840">MVGIVSYITLIDWIVAIIMNNPKTEFGSFHIRQSLGIMLLMFVAGFIMIIPVIGWILGLIGYLAGFVFWIMGLIGAIQGSKNPVPLIGDKAQEWFQAL</sequence>
<feature type="transmembrane region" description="Helical" evidence="5">
    <location>
        <begin position="59"/>
        <end position="77"/>
    </location>
</feature>
<dbReference type="Proteomes" id="UP000525652">
    <property type="component" value="Unassembled WGS sequence"/>
</dbReference>
<evidence type="ECO:0000256" key="3">
    <source>
        <dbReference type="ARBA" id="ARBA00022989"/>
    </source>
</evidence>
<feature type="transmembrane region" description="Helical" evidence="5">
    <location>
        <begin position="34"/>
        <end position="53"/>
    </location>
</feature>
<comment type="caution">
    <text evidence="6">The sequence shown here is derived from an EMBL/GenBank/DDBJ whole genome shotgun (WGS) entry which is preliminary data.</text>
</comment>
<evidence type="ECO:0000256" key="4">
    <source>
        <dbReference type="ARBA" id="ARBA00023136"/>
    </source>
</evidence>
<evidence type="ECO:0000256" key="2">
    <source>
        <dbReference type="ARBA" id="ARBA00022692"/>
    </source>
</evidence>
<dbReference type="InterPro" id="IPR019109">
    <property type="entry name" value="MamF_MmsF"/>
</dbReference>